<proteinExistence type="predicted"/>
<evidence type="ECO:0000313" key="3">
    <source>
        <dbReference type="Proteomes" id="UP000324222"/>
    </source>
</evidence>
<organism evidence="2 3">
    <name type="scientific">Portunus trituberculatus</name>
    <name type="common">Swimming crab</name>
    <name type="synonym">Neptunus trituberculatus</name>
    <dbReference type="NCBI Taxonomy" id="210409"/>
    <lineage>
        <taxon>Eukaryota</taxon>
        <taxon>Metazoa</taxon>
        <taxon>Ecdysozoa</taxon>
        <taxon>Arthropoda</taxon>
        <taxon>Crustacea</taxon>
        <taxon>Multicrustacea</taxon>
        <taxon>Malacostraca</taxon>
        <taxon>Eumalacostraca</taxon>
        <taxon>Eucarida</taxon>
        <taxon>Decapoda</taxon>
        <taxon>Pleocyemata</taxon>
        <taxon>Brachyura</taxon>
        <taxon>Eubrachyura</taxon>
        <taxon>Portunoidea</taxon>
        <taxon>Portunidae</taxon>
        <taxon>Portuninae</taxon>
        <taxon>Portunus</taxon>
    </lineage>
</organism>
<comment type="caution">
    <text evidence="2">The sequence shown here is derived from an EMBL/GenBank/DDBJ whole genome shotgun (WGS) entry which is preliminary data.</text>
</comment>
<feature type="compositionally biased region" description="Basic and acidic residues" evidence="1">
    <location>
        <begin position="12"/>
        <end position="26"/>
    </location>
</feature>
<dbReference type="AlphaFoldDB" id="A0A5B7KFD5"/>
<gene>
    <name evidence="2" type="ORF">E2C01_101261</name>
</gene>
<sequence>MMGAHSRPPNHTGDHGHHNDKQDETITRPSSAPPPQDGTDARQEMQTQPATLSLGQQARCPTQPRCTQ</sequence>
<dbReference type="EMBL" id="VSRR010146368">
    <property type="protein sequence ID" value="MPD05514.1"/>
    <property type="molecule type" value="Genomic_DNA"/>
</dbReference>
<evidence type="ECO:0000313" key="2">
    <source>
        <dbReference type="EMBL" id="MPD05514.1"/>
    </source>
</evidence>
<feature type="compositionally biased region" description="Polar residues" evidence="1">
    <location>
        <begin position="44"/>
        <end position="68"/>
    </location>
</feature>
<name>A0A5B7KFD5_PORTR</name>
<evidence type="ECO:0000256" key="1">
    <source>
        <dbReference type="SAM" id="MobiDB-lite"/>
    </source>
</evidence>
<feature type="region of interest" description="Disordered" evidence="1">
    <location>
        <begin position="1"/>
        <end position="68"/>
    </location>
</feature>
<accession>A0A5B7KFD5</accession>
<protein>
    <submittedName>
        <fullName evidence="2">Uncharacterized protein</fullName>
    </submittedName>
</protein>
<reference evidence="2 3" key="1">
    <citation type="submission" date="2019-05" db="EMBL/GenBank/DDBJ databases">
        <title>Another draft genome of Portunus trituberculatus and its Hox gene families provides insights of decapod evolution.</title>
        <authorList>
            <person name="Jeong J.-H."/>
            <person name="Song I."/>
            <person name="Kim S."/>
            <person name="Choi T."/>
            <person name="Kim D."/>
            <person name="Ryu S."/>
            <person name="Kim W."/>
        </authorList>
    </citation>
    <scope>NUCLEOTIDE SEQUENCE [LARGE SCALE GENOMIC DNA]</scope>
    <source>
        <tissue evidence="2">Muscle</tissue>
    </source>
</reference>
<keyword evidence="3" id="KW-1185">Reference proteome</keyword>
<dbReference type="Proteomes" id="UP000324222">
    <property type="component" value="Unassembled WGS sequence"/>
</dbReference>